<dbReference type="InterPro" id="IPR041417">
    <property type="entry name" value="NPEPL1_N"/>
</dbReference>
<keyword evidence="7" id="KW-1185">Reference proteome</keyword>
<dbReference type="Pfam" id="PF00883">
    <property type="entry name" value="Peptidase_M17"/>
    <property type="match status" value="1"/>
</dbReference>
<dbReference type="AlphaFoldDB" id="A0AAD5TNW9"/>
<dbReference type="GO" id="GO:0005737">
    <property type="term" value="C:cytoplasm"/>
    <property type="evidence" value="ECO:0007669"/>
    <property type="project" value="InterPro"/>
</dbReference>
<dbReference type="PROSITE" id="PS00631">
    <property type="entry name" value="CYTOSOL_AP"/>
    <property type="match status" value="1"/>
</dbReference>
<dbReference type="EMBL" id="JADGJQ010000015">
    <property type="protein sequence ID" value="KAJ3180715.1"/>
    <property type="molecule type" value="Genomic_DNA"/>
</dbReference>
<keyword evidence="4" id="KW-0378">Hydrolase</keyword>
<feature type="domain" description="Cytosol aminopeptidase" evidence="5">
    <location>
        <begin position="337"/>
        <end position="344"/>
    </location>
</feature>
<evidence type="ECO:0000256" key="2">
    <source>
        <dbReference type="ARBA" id="ARBA00022438"/>
    </source>
</evidence>
<dbReference type="CDD" id="cd00433">
    <property type="entry name" value="Peptidase_M17"/>
    <property type="match status" value="1"/>
</dbReference>
<evidence type="ECO:0000259" key="5">
    <source>
        <dbReference type="PROSITE" id="PS00631"/>
    </source>
</evidence>
<dbReference type="PANTHER" id="PTHR11963:SF48">
    <property type="entry name" value="DIPEPTIDASE B, ISOFORM A"/>
    <property type="match status" value="1"/>
</dbReference>
<keyword evidence="3" id="KW-0645">Protease</keyword>
<accession>A0AAD5TNW9</accession>
<evidence type="ECO:0000313" key="6">
    <source>
        <dbReference type="EMBL" id="KAJ3180715.1"/>
    </source>
</evidence>
<proteinExistence type="inferred from homology"/>
<evidence type="ECO:0000313" key="7">
    <source>
        <dbReference type="Proteomes" id="UP001212152"/>
    </source>
</evidence>
<organism evidence="6 7">
    <name type="scientific">Geranomyces variabilis</name>
    <dbReference type="NCBI Taxonomy" id="109894"/>
    <lineage>
        <taxon>Eukaryota</taxon>
        <taxon>Fungi</taxon>
        <taxon>Fungi incertae sedis</taxon>
        <taxon>Chytridiomycota</taxon>
        <taxon>Chytridiomycota incertae sedis</taxon>
        <taxon>Chytridiomycetes</taxon>
        <taxon>Spizellomycetales</taxon>
        <taxon>Powellomycetaceae</taxon>
        <taxon>Geranomyces</taxon>
    </lineage>
</organism>
<reference evidence="6" key="1">
    <citation type="submission" date="2020-05" db="EMBL/GenBank/DDBJ databases">
        <title>Phylogenomic resolution of chytrid fungi.</title>
        <authorList>
            <person name="Stajich J.E."/>
            <person name="Amses K."/>
            <person name="Simmons R."/>
            <person name="Seto K."/>
            <person name="Myers J."/>
            <person name="Bonds A."/>
            <person name="Quandt C.A."/>
            <person name="Barry K."/>
            <person name="Liu P."/>
            <person name="Grigoriev I."/>
            <person name="Longcore J.E."/>
            <person name="James T.Y."/>
        </authorList>
    </citation>
    <scope>NUCLEOTIDE SEQUENCE</scope>
    <source>
        <strain evidence="6">JEL0379</strain>
    </source>
</reference>
<dbReference type="InterPro" id="IPR000819">
    <property type="entry name" value="Peptidase_M17_C"/>
</dbReference>
<dbReference type="GO" id="GO:0070006">
    <property type="term" value="F:metalloaminopeptidase activity"/>
    <property type="evidence" value="ECO:0007669"/>
    <property type="project" value="InterPro"/>
</dbReference>
<gene>
    <name evidence="6" type="primary">NPEPL1</name>
    <name evidence="6" type="ORF">HDU87_001828</name>
</gene>
<evidence type="ECO:0000256" key="3">
    <source>
        <dbReference type="ARBA" id="ARBA00022670"/>
    </source>
</evidence>
<dbReference type="InterPro" id="IPR011356">
    <property type="entry name" value="Leucine_aapep/pepB"/>
</dbReference>
<dbReference type="Pfam" id="PF18295">
    <property type="entry name" value="Pdase_M17_N2"/>
    <property type="match status" value="1"/>
</dbReference>
<dbReference type="GO" id="GO:0030145">
    <property type="term" value="F:manganese ion binding"/>
    <property type="evidence" value="ECO:0007669"/>
    <property type="project" value="InterPro"/>
</dbReference>
<keyword evidence="2 6" id="KW-0031">Aminopeptidase</keyword>
<protein>
    <submittedName>
        <fullName evidence="6">Aminopeptidase npepl1</fullName>
    </submittedName>
</protein>
<name>A0AAD5TNW9_9FUNG</name>
<comment type="similarity">
    <text evidence="1">Belongs to the peptidase M17 family.</text>
</comment>
<sequence>MSNTTLTYGPTSKAVSAVVTIGERATLAPTNSDLWKLLGDDAKNTVEPLVESKTDVITSFVKSGDTRVQHTFAHLGKERTRHTGVIRSDLVHDLVAAQTPKEGDVKIVLALENKEQVLSAGAAVARAFPLYNKKSSAQKLKPRIVNVEISGGGGNIPTAEQYRQLGNIADSIRLAARLTDMPCSELNTTTYIAEVKEAIKDVPTIKAEIISGEELKTRGFGGIYGVGKAAEEPPALVVLTYTPEKKTIENKPVFVGKGIVYDTGGLSLKSGAGMCGMKGDMGGSAACLGAILAAAKNGYGGSLTALLCLAENAIGHKAQRPDDIVTMYSGKTVELNNTDAEGRLVLGDGVAYASRDLKATHIIDIATLTGAQLMNTGKKHAAILSRDEDFERAVYAAGQASGDWVYPIIYAPEVLKKEFESKFADMRNSVGDRANAQCSCAGHFVESHLEEGWGGKWVHVDIAGPAHKEQKATGFGVALLLDVLEKI</sequence>
<dbReference type="GO" id="GO:0006508">
    <property type="term" value="P:proteolysis"/>
    <property type="evidence" value="ECO:0007669"/>
    <property type="project" value="UniProtKB-KW"/>
</dbReference>
<dbReference type="SUPFAM" id="SSF53187">
    <property type="entry name" value="Zn-dependent exopeptidases"/>
    <property type="match status" value="1"/>
</dbReference>
<dbReference type="PRINTS" id="PR00481">
    <property type="entry name" value="LAMNOPPTDASE"/>
</dbReference>
<dbReference type="PANTHER" id="PTHR11963">
    <property type="entry name" value="LEUCINE AMINOPEPTIDASE-RELATED"/>
    <property type="match status" value="1"/>
</dbReference>
<dbReference type="Gene3D" id="3.40.50.10590">
    <property type="entry name" value="Zn-dependent exopeptidases"/>
    <property type="match status" value="1"/>
</dbReference>
<dbReference type="Gene3D" id="3.40.630.10">
    <property type="entry name" value="Zn peptidases"/>
    <property type="match status" value="1"/>
</dbReference>
<evidence type="ECO:0000256" key="4">
    <source>
        <dbReference type="ARBA" id="ARBA00022801"/>
    </source>
</evidence>
<dbReference type="Proteomes" id="UP001212152">
    <property type="component" value="Unassembled WGS sequence"/>
</dbReference>
<evidence type="ECO:0000256" key="1">
    <source>
        <dbReference type="ARBA" id="ARBA00009528"/>
    </source>
</evidence>
<comment type="caution">
    <text evidence="6">The sequence shown here is derived from an EMBL/GenBank/DDBJ whole genome shotgun (WGS) entry which is preliminary data.</text>
</comment>